<dbReference type="InterPro" id="IPR045518">
    <property type="entry name" value="2EXR"/>
</dbReference>
<comment type="caution">
    <text evidence="3">The sequence shown here is derived from an EMBL/GenBank/DDBJ whole genome shotgun (WGS) entry which is preliminary data.</text>
</comment>
<evidence type="ECO:0000313" key="3">
    <source>
        <dbReference type="EMBL" id="KAK7754836.1"/>
    </source>
</evidence>
<organism evidence="3 4">
    <name type="scientific">Diatrype stigma</name>
    <dbReference type="NCBI Taxonomy" id="117547"/>
    <lineage>
        <taxon>Eukaryota</taxon>
        <taxon>Fungi</taxon>
        <taxon>Dikarya</taxon>
        <taxon>Ascomycota</taxon>
        <taxon>Pezizomycotina</taxon>
        <taxon>Sordariomycetes</taxon>
        <taxon>Xylariomycetidae</taxon>
        <taxon>Xylariales</taxon>
        <taxon>Diatrypaceae</taxon>
        <taxon>Diatrype</taxon>
    </lineage>
</organism>
<feature type="compositionally biased region" description="Basic and acidic residues" evidence="1">
    <location>
        <begin position="1"/>
        <end position="10"/>
    </location>
</feature>
<evidence type="ECO:0000313" key="4">
    <source>
        <dbReference type="Proteomes" id="UP001320420"/>
    </source>
</evidence>
<dbReference type="Pfam" id="PF20150">
    <property type="entry name" value="2EXR"/>
    <property type="match status" value="1"/>
</dbReference>
<feature type="compositionally biased region" description="Polar residues" evidence="1">
    <location>
        <begin position="11"/>
        <end position="38"/>
    </location>
</feature>
<feature type="compositionally biased region" description="Basic and acidic residues" evidence="1">
    <location>
        <begin position="331"/>
        <end position="342"/>
    </location>
</feature>
<dbReference type="PANTHER" id="PTHR35910">
    <property type="entry name" value="2EXR DOMAIN-CONTAINING PROTEIN"/>
    <property type="match status" value="1"/>
</dbReference>
<protein>
    <recommendedName>
        <fullName evidence="2">2EXR domain-containing protein</fullName>
    </recommendedName>
</protein>
<sequence length="401" mass="43704">MGNHQQEKNGSEASSTASNNDSSPTNTAKTTGAQWHQNQSQTFHLFPNLPPELQDLIWALALPRGRLLHVLSDSEPDTSSTTMTTEGLLLPPQPPLAIARTCRAARAAALRSNLVVARRAPNGRTTTTSSVWFDGARDILLIDECYPYHADQRHGASSSAALFAAAAETVAVSEEHLLGREPRHGGFLADLVQSSSSGTSAGRSAFPRLRRVLVVTTRVLVAPRSWPRNWGHCDDGNGGSISPYPYHVVRPFRTPESFAIDVLAPTEARILKLLRIAHARRSVLWPRASLDEDEGEGELESGVIGSASGGSDVDAREEKDGGDEASALFVDRYDDSDNSHSEDDGDGGDSDGYPREQPLTRDHPWVRKRWDRLPQFVQAISVKDCDTGEVVCKSTLWEDIV</sequence>
<feature type="compositionally biased region" description="Basic and acidic residues" evidence="1">
    <location>
        <begin position="352"/>
        <end position="361"/>
    </location>
</feature>
<feature type="region of interest" description="Disordered" evidence="1">
    <location>
        <begin position="1"/>
        <end position="38"/>
    </location>
</feature>
<dbReference type="Proteomes" id="UP001320420">
    <property type="component" value="Unassembled WGS sequence"/>
</dbReference>
<feature type="region of interest" description="Disordered" evidence="1">
    <location>
        <begin position="73"/>
        <end position="92"/>
    </location>
</feature>
<gene>
    <name evidence="3" type="ORF">SLS62_003150</name>
</gene>
<dbReference type="PANTHER" id="PTHR35910:SF6">
    <property type="entry name" value="2EXR DOMAIN-CONTAINING PROTEIN"/>
    <property type="match status" value="1"/>
</dbReference>
<reference evidence="3 4" key="1">
    <citation type="submission" date="2024-02" db="EMBL/GenBank/DDBJ databases">
        <title>De novo assembly and annotation of 12 fungi associated with fruit tree decline syndrome in Ontario, Canada.</title>
        <authorList>
            <person name="Sulman M."/>
            <person name="Ellouze W."/>
            <person name="Ilyukhin E."/>
        </authorList>
    </citation>
    <scope>NUCLEOTIDE SEQUENCE [LARGE SCALE GENOMIC DNA]</scope>
    <source>
        <strain evidence="3 4">M11/M66-122</strain>
    </source>
</reference>
<evidence type="ECO:0000256" key="1">
    <source>
        <dbReference type="SAM" id="MobiDB-lite"/>
    </source>
</evidence>
<keyword evidence="4" id="KW-1185">Reference proteome</keyword>
<evidence type="ECO:0000259" key="2">
    <source>
        <dbReference type="Pfam" id="PF20150"/>
    </source>
</evidence>
<feature type="domain" description="2EXR" evidence="2">
    <location>
        <begin position="43"/>
        <end position="140"/>
    </location>
</feature>
<name>A0AAN9YRM6_9PEZI</name>
<dbReference type="AlphaFoldDB" id="A0AAN9YRM6"/>
<dbReference type="EMBL" id="JAKJXP020000017">
    <property type="protein sequence ID" value="KAK7754836.1"/>
    <property type="molecule type" value="Genomic_DNA"/>
</dbReference>
<proteinExistence type="predicted"/>
<feature type="region of interest" description="Disordered" evidence="1">
    <location>
        <begin position="295"/>
        <end position="361"/>
    </location>
</feature>
<accession>A0AAN9YRM6</accession>